<dbReference type="EMBL" id="JAHLQL010000001">
    <property type="protein sequence ID" value="MBU5591587.1"/>
    <property type="molecule type" value="Genomic_DNA"/>
</dbReference>
<feature type="domain" description="HTH araC/xylS-type" evidence="1">
    <location>
        <begin position="233"/>
        <end position="331"/>
    </location>
</feature>
<dbReference type="Pfam" id="PF12833">
    <property type="entry name" value="HTH_18"/>
    <property type="match status" value="1"/>
</dbReference>
<dbReference type="PANTHER" id="PTHR47893:SF1">
    <property type="entry name" value="REGULATORY PROTEIN PCHR"/>
    <property type="match status" value="1"/>
</dbReference>
<dbReference type="PROSITE" id="PS01124">
    <property type="entry name" value="HTH_ARAC_FAMILY_2"/>
    <property type="match status" value="1"/>
</dbReference>
<dbReference type="RefSeq" id="WP_216456532.1">
    <property type="nucleotide sequence ID" value="NZ_JAHLQL010000001.1"/>
</dbReference>
<dbReference type="InterPro" id="IPR053142">
    <property type="entry name" value="PchR_regulatory_protein"/>
</dbReference>
<accession>A0ABS6EZC2</accession>
<evidence type="ECO:0000313" key="2">
    <source>
        <dbReference type="EMBL" id="MBU5591587.1"/>
    </source>
</evidence>
<name>A0ABS6EZC2_9CLOT</name>
<organism evidence="2 3">
    <name type="scientific">Clostridium simiarum</name>
    <dbReference type="NCBI Taxonomy" id="2841506"/>
    <lineage>
        <taxon>Bacteria</taxon>
        <taxon>Bacillati</taxon>
        <taxon>Bacillota</taxon>
        <taxon>Clostridia</taxon>
        <taxon>Eubacteriales</taxon>
        <taxon>Clostridiaceae</taxon>
        <taxon>Clostridium</taxon>
    </lineage>
</organism>
<dbReference type="InterPro" id="IPR018060">
    <property type="entry name" value="HTH_AraC"/>
</dbReference>
<dbReference type="Proteomes" id="UP000736583">
    <property type="component" value="Unassembled WGS sequence"/>
</dbReference>
<reference evidence="2 3" key="1">
    <citation type="submission" date="2021-06" db="EMBL/GenBank/DDBJ databases">
        <authorList>
            <person name="Sun Q."/>
            <person name="Li D."/>
        </authorList>
    </citation>
    <scope>NUCLEOTIDE SEQUENCE [LARGE SCALE GENOMIC DNA]</scope>
    <source>
        <strain evidence="2 3">MSJ-4</strain>
    </source>
</reference>
<sequence>MANDYIKKYETNNLHDKNCIICEEFSKIYNLEGNMYRFEIPKEIGCGYIRQISSYEGLQIIDFDMTLDRTIEFQGVSKMPHVDMLFCLGDKLEWDFSQNKNNFQISSGESFLSNSKKIEKIKKCTYLSKHRFHFIEIKIHPSKFNQITKDVKDQWGIFCSDKSNDILYKSQITPAINVILQQILSCPYEKGLKDIYIKGKVLELLAIYLNETVFQKERYDFVKLSKEDIMSLYKAKEILDKDIINPPSLQLLSKMIYINEFKLKNGFKELFGQTVYSYIIDRRLEMARLLFETNKINVSSVANYVGYANKSHFALAFRKKFGVNPGEYLKNVANNKN</sequence>
<evidence type="ECO:0000313" key="3">
    <source>
        <dbReference type="Proteomes" id="UP000736583"/>
    </source>
</evidence>
<comment type="caution">
    <text evidence="2">The sequence shown here is derived from an EMBL/GenBank/DDBJ whole genome shotgun (WGS) entry which is preliminary data.</text>
</comment>
<gene>
    <name evidence="2" type="ORF">KQI89_07400</name>
</gene>
<dbReference type="PANTHER" id="PTHR47893">
    <property type="entry name" value="REGULATORY PROTEIN PCHR"/>
    <property type="match status" value="1"/>
</dbReference>
<evidence type="ECO:0000259" key="1">
    <source>
        <dbReference type="PROSITE" id="PS01124"/>
    </source>
</evidence>
<dbReference type="SMART" id="SM00342">
    <property type="entry name" value="HTH_ARAC"/>
    <property type="match status" value="1"/>
</dbReference>
<proteinExistence type="predicted"/>
<protein>
    <submittedName>
        <fullName evidence="2">AraC family transcriptional regulator</fullName>
    </submittedName>
</protein>
<keyword evidence="3" id="KW-1185">Reference proteome</keyword>